<dbReference type="Proteomes" id="UP000033448">
    <property type="component" value="Unassembled WGS sequence"/>
</dbReference>
<gene>
    <name evidence="2" type="ORF">RL72_01255</name>
</gene>
<dbReference type="GO" id="GO:0004806">
    <property type="term" value="F:triacylglycerol lipase activity"/>
    <property type="evidence" value="ECO:0007669"/>
    <property type="project" value="InterPro"/>
</dbReference>
<dbReference type="PIRSF" id="PIRSF029171">
    <property type="entry name" value="Esterase_LipA"/>
    <property type="match status" value="1"/>
</dbReference>
<dbReference type="InterPro" id="IPR005152">
    <property type="entry name" value="Lipase_secreted"/>
</dbReference>
<comment type="caution">
    <text evidence="2">The sequence shown here is derived from an EMBL/GenBank/DDBJ whole genome shotgun (WGS) entry which is preliminary data.</text>
</comment>
<dbReference type="AlphaFoldDB" id="A0A0F0KZC3"/>
<feature type="compositionally biased region" description="Gly residues" evidence="1">
    <location>
        <begin position="1"/>
        <end position="16"/>
    </location>
</feature>
<feature type="region of interest" description="Disordered" evidence="1">
    <location>
        <begin position="1"/>
        <end position="24"/>
    </location>
</feature>
<dbReference type="EMBL" id="JYIT01000068">
    <property type="protein sequence ID" value="KJL25769.1"/>
    <property type="molecule type" value="Genomic_DNA"/>
</dbReference>
<keyword evidence="2" id="KW-0378">Hydrolase</keyword>
<name>A0A0F0KZC3_9MICO</name>
<protein>
    <submittedName>
        <fullName evidence="2">Alpha/beta hydrolase family protein</fullName>
    </submittedName>
</protein>
<dbReference type="RefSeq" id="WP_052674226.1">
    <property type="nucleotide sequence ID" value="NZ_JYIT01000068.1"/>
</dbReference>
<proteinExistence type="predicted"/>
<dbReference type="PANTHER" id="PTHR34853:SF1">
    <property type="entry name" value="LIPASE 5"/>
    <property type="match status" value="1"/>
</dbReference>
<dbReference type="PANTHER" id="PTHR34853">
    <property type="match status" value="1"/>
</dbReference>
<dbReference type="PATRIC" id="fig|582680.7.peg.1294"/>
<evidence type="ECO:0000313" key="3">
    <source>
        <dbReference type="Proteomes" id="UP000033448"/>
    </source>
</evidence>
<keyword evidence="3" id="KW-1185">Reference proteome</keyword>
<dbReference type="Gene3D" id="3.40.50.1820">
    <property type="entry name" value="alpha/beta hydrolase"/>
    <property type="match status" value="1"/>
</dbReference>
<accession>A0A0F0KZC3</accession>
<organism evidence="2 3">
    <name type="scientific">Microbacterium azadirachtae</name>
    <dbReference type="NCBI Taxonomy" id="582680"/>
    <lineage>
        <taxon>Bacteria</taxon>
        <taxon>Bacillati</taxon>
        <taxon>Actinomycetota</taxon>
        <taxon>Actinomycetes</taxon>
        <taxon>Micrococcales</taxon>
        <taxon>Microbacteriaceae</taxon>
        <taxon>Microbacterium</taxon>
    </lineage>
</organism>
<dbReference type="OrthoDB" id="9798122at2"/>
<evidence type="ECO:0000313" key="2">
    <source>
        <dbReference type="EMBL" id="KJL25769.1"/>
    </source>
</evidence>
<sequence>MSGRGGDASGGPGSGIRHGSTRIVRFPGEDGPETGILHLPATAAPRGGHPIVVFGHMTTGGSRRSAPSLGHPGHPEWRRMSQGDALCDLLLRRGIAVLRPDYPGIGGSGVHPYLLGGPLSGSLRAMMRARHDFDDRLGDDWLVAGHSEGAVAALFAGAADEPDSRSRLRGVAAVTPVTRMDLSIRASLALPGVAPGSGVVSALIGLMLRGAATADPVLAALIDGEGLSPAARARWRDLDRLCLSELAAADSWGGIAPGRIGGPARRALFTRLYASFRANDVAAVTGFRTPVRIDAAWFDEVAPAPLTARLLRRYRRAGVDLTARWWPSHHSGTMRAQHAPSHAADWIAARFSR</sequence>
<reference evidence="2 3" key="1">
    <citation type="submission" date="2015-02" db="EMBL/GenBank/DDBJ databases">
        <title>Draft genome sequences of ten Microbacterium spp. with emphasis on heavy metal contaminated environments.</title>
        <authorList>
            <person name="Corretto E."/>
        </authorList>
    </citation>
    <scope>NUCLEOTIDE SEQUENCE [LARGE SCALE GENOMIC DNA]</scope>
    <source>
        <strain evidence="2 3">DSM 23848</strain>
    </source>
</reference>
<dbReference type="SUPFAM" id="SSF53474">
    <property type="entry name" value="alpha/beta-Hydrolases"/>
    <property type="match status" value="1"/>
</dbReference>
<dbReference type="InterPro" id="IPR029058">
    <property type="entry name" value="AB_hydrolase_fold"/>
</dbReference>
<dbReference type="GO" id="GO:0016042">
    <property type="term" value="P:lipid catabolic process"/>
    <property type="evidence" value="ECO:0007669"/>
    <property type="project" value="InterPro"/>
</dbReference>
<evidence type="ECO:0000256" key="1">
    <source>
        <dbReference type="SAM" id="MobiDB-lite"/>
    </source>
</evidence>